<evidence type="ECO:0000313" key="2">
    <source>
        <dbReference type="Proteomes" id="UP000608955"/>
    </source>
</evidence>
<dbReference type="Proteomes" id="UP000608955">
    <property type="component" value="Unassembled WGS sequence"/>
</dbReference>
<dbReference type="AlphaFoldDB" id="A0A918Y4I4"/>
<reference evidence="1" key="1">
    <citation type="journal article" date="2014" name="Int. J. Syst. Evol. Microbiol.">
        <title>Complete genome sequence of Corynebacterium casei LMG S-19264T (=DSM 44701T), isolated from a smear-ripened cheese.</title>
        <authorList>
            <consortium name="US DOE Joint Genome Institute (JGI-PGF)"/>
            <person name="Walter F."/>
            <person name="Albersmeier A."/>
            <person name="Kalinowski J."/>
            <person name="Ruckert C."/>
        </authorList>
    </citation>
    <scope>NUCLEOTIDE SEQUENCE</scope>
    <source>
        <strain evidence="1">JCM 4654</strain>
    </source>
</reference>
<protein>
    <submittedName>
        <fullName evidence="1">Uncharacterized protein</fullName>
    </submittedName>
</protein>
<reference evidence="1" key="2">
    <citation type="submission" date="2020-09" db="EMBL/GenBank/DDBJ databases">
        <authorList>
            <person name="Sun Q."/>
            <person name="Ohkuma M."/>
        </authorList>
    </citation>
    <scope>NUCLEOTIDE SEQUENCE</scope>
    <source>
        <strain evidence="1">JCM 4654</strain>
    </source>
</reference>
<dbReference type="EMBL" id="BMVF01000007">
    <property type="protein sequence ID" value="GHD89733.1"/>
    <property type="molecule type" value="Genomic_DNA"/>
</dbReference>
<gene>
    <name evidence="1" type="ORF">GCM10010508_31910</name>
</gene>
<evidence type="ECO:0000313" key="1">
    <source>
        <dbReference type="EMBL" id="GHD89733.1"/>
    </source>
</evidence>
<organism evidence="1 2">
    <name type="scientific">Streptomyces naganishii JCM 4654</name>
    <dbReference type="NCBI Taxonomy" id="1306179"/>
    <lineage>
        <taxon>Bacteria</taxon>
        <taxon>Bacillati</taxon>
        <taxon>Actinomycetota</taxon>
        <taxon>Actinomycetes</taxon>
        <taxon>Kitasatosporales</taxon>
        <taxon>Streptomycetaceae</taxon>
        <taxon>Streptomyces</taxon>
    </lineage>
</organism>
<keyword evidence="2" id="KW-1185">Reference proteome</keyword>
<proteinExistence type="predicted"/>
<name>A0A918Y4I4_9ACTN</name>
<dbReference type="RefSeq" id="WP_190178474.1">
    <property type="nucleotide sequence ID" value="NZ_BMVF01000007.1"/>
</dbReference>
<comment type="caution">
    <text evidence="1">The sequence shown here is derived from an EMBL/GenBank/DDBJ whole genome shotgun (WGS) entry which is preliminary data.</text>
</comment>
<sequence>MFEIRVICEPDDGDRVCEALAAAFDTGPARQYPTRDGKRTRLYVTADHRDSSTNTDHAGSE</sequence>
<accession>A0A918Y4I4</accession>